<evidence type="ECO:0000256" key="1">
    <source>
        <dbReference type="ARBA" id="ARBA00004370"/>
    </source>
</evidence>
<gene>
    <name evidence="7" type="ORF">PFISCL1PPCAC_20069</name>
</gene>
<reference evidence="7" key="1">
    <citation type="submission" date="2023-10" db="EMBL/GenBank/DDBJ databases">
        <title>Genome assembly of Pristionchus species.</title>
        <authorList>
            <person name="Yoshida K."/>
            <person name="Sommer R.J."/>
        </authorList>
    </citation>
    <scope>NUCLEOTIDE SEQUENCE</scope>
    <source>
        <strain evidence="7">RS5133</strain>
    </source>
</reference>
<keyword evidence="4 6" id="KW-1133">Transmembrane helix</keyword>
<evidence type="ECO:0000256" key="6">
    <source>
        <dbReference type="SAM" id="Phobius"/>
    </source>
</evidence>
<protein>
    <submittedName>
        <fullName evidence="7">Uncharacterized protein</fullName>
    </submittedName>
</protein>
<comment type="similarity">
    <text evidence="2">Belongs to the UPF0057 (PMP3) family.</text>
</comment>
<comment type="subcellular location">
    <subcellularLocation>
        <location evidence="1">Membrane</location>
    </subcellularLocation>
</comment>
<dbReference type="AlphaFoldDB" id="A0AAV5WCM0"/>
<keyword evidence="8" id="KW-1185">Reference proteome</keyword>
<feature type="transmembrane region" description="Helical" evidence="6">
    <location>
        <begin position="66"/>
        <end position="85"/>
    </location>
</feature>
<name>A0AAV5WCM0_9BILA</name>
<dbReference type="Proteomes" id="UP001432322">
    <property type="component" value="Unassembled WGS sequence"/>
</dbReference>
<evidence type="ECO:0000256" key="5">
    <source>
        <dbReference type="ARBA" id="ARBA00023136"/>
    </source>
</evidence>
<feature type="transmembrane region" description="Helical" evidence="6">
    <location>
        <begin position="36"/>
        <end position="54"/>
    </location>
</feature>
<evidence type="ECO:0000256" key="4">
    <source>
        <dbReference type="ARBA" id="ARBA00022989"/>
    </source>
</evidence>
<sequence>MSGAPEKQVQIDSAEREDGQVFVVDNRNRDELIKTILLIVLIIFFPPAAIAIQANECNLHVCLSLLLMLFFVFPAYIHAIWYCFFRKTPENVIA</sequence>
<accession>A0AAV5WCM0</accession>
<dbReference type="PANTHER" id="PTHR21659">
    <property type="entry name" value="HYDROPHOBIC PROTEIN RCI2 LOW TEMPERATURE AND SALT RESPONSIVE PROTEIN LTI6 -RELATED"/>
    <property type="match status" value="1"/>
</dbReference>
<evidence type="ECO:0000313" key="8">
    <source>
        <dbReference type="Proteomes" id="UP001432322"/>
    </source>
</evidence>
<dbReference type="GO" id="GO:0016020">
    <property type="term" value="C:membrane"/>
    <property type="evidence" value="ECO:0007669"/>
    <property type="project" value="UniProtKB-SubCell"/>
</dbReference>
<dbReference type="InterPro" id="IPR000612">
    <property type="entry name" value="PMP3"/>
</dbReference>
<evidence type="ECO:0000256" key="3">
    <source>
        <dbReference type="ARBA" id="ARBA00022692"/>
    </source>
</evidence>
<dbReference type="Pfam" id="PF01679">
    <property type="entry name" value="Pmp3"/>
    <property type="match status" value="1"/>
</dbReference>
<proteinExistence type="inferred from homology"/>
<evidence type="ECO:0000313" key="7">
    <source>
        <dbReference type="EMBL" id="GMT28772.1"/>
    </source>
</evidence>
<dbReference type="EMBL" id="BTSY01000005">
    <property type="protein sequence ID" value="GMT28772.1"/>
    <property type="molecule type" value="Genomic_DNA"/>
</dbReference>
<organism evidence="7 8">
    <name type="scientific">Pristionchus fissidentatus</name>
    <dbReference type="NCBI Taxonomy" id="1538716"/>
    <lineage>
        <taxon>Eukaryota</taxon>
        <taxon>Metazoa</taxon>
        <taxon>Ecdysozoa</taxon>
        <taxon>Nematoda</taxon>
        <taxon>Chromadorea</taxon>
        <taxon>Rhabditida</taxon>
        <taxon>Rhabditina</taxon>
        <taxon>Diplogasteromorpha</taxon>
        <taxon>Diplogasteroidea</taxon>
        <taxon>Neodiplogasteridae</taxon>
        <taxon>Pristionchus</taxon>
    </lineage>
</organism>
<dbReference type="PANTHER" id="PTHR21659:SF10">
    <property type="entry name" value="PLASMA MEMBRANE PROTEOLIPID 3-RELATED"/>
    <property type="match status" value="1"/>
</dbReference>
<comment type="caution">
    <text evidence="7">The sequence shown here is derived from an EMBL/GenBank/DDBJ whole genome shotgun (WGS) entry which is preliminary data.</text>
</comment>
<evidence type="ECO:0000256" key="2">
    <source>
        <dbReference type="ARBA" id="ARBA00009530"/>
    </source>
</evidence>
<keyword evidence="5 6" id="KW-0472">Membrane</keyword>
<keyword evidence="3 6" id="KW-0812">Transmembrane</keyword>